<sequence length="391" mass="42259">MASHRSSTGHLALDAVLALQEAASFRAFPNPDGEDAHRGQRLSLQQVMDLLPVESRGTVHLEFGFGNLHNVNPLPLELFRKLTDGNRIGAFTPVSPTVPEPLASLFAAEESLLTCHASDFNACSSLALEHACLRKHVYDRVPIVLIDPVEADEPELFALRQGNEPPYGSHRSCLWRCTDILTAPPRPGALGSSKPSDVLAAVIVTVPCLTGCPGGVRFTPGIGLESPAWAIDAADEDEYLYPGELAAISRLMAHQLRYDKLLADATGGQVTEMSAPFLITGDITAIVFNFTIAGVRVLMASLLYESWTAPPQVDEPQRPKIVLRCLEEIHLDDALLNTKVRRWLLFLTTYKSPITPATGGHQALEQSASSHDSGYSSVGENDVCGMDCKGC</sequence>
<keyword evidence="2" id="KW-1185">Reference proteome</keyword>
<dbReference type="Proteomes" id="UP000182658">
    <property type="component" value="Unassembled WGS sequence"/>
</dbReference>
<proteinExistence type="predicted"/>
<dbReference type="AlphaFoldDB" id="A0A1J7J024"/>
<organism evidence="1 2">
    <name type="scientific">Coniochaeta ligniaria NRRL 30616</name>
    <dbReference type="NCBI Taxonomy" id="1408157"/>
    <lineage>
        <taxon>Eukaryota</taxon>
        <taxon>Fungi</taxon>
        <taxon>Dikarya</taxon>
        <taxon>Ascomycota</taxon>
        <taxon>Pezizomycotina</taxon>
        <taxon>Sordariomycetes</taxon>
        <taxon>Sordariomycetidae</taxon>
        <taxon>Coniochaetales</taxon>
        <taxon>Coniochaetaceae</taxon>
        <taxon>Coniochaeta</taxon>
    </lineage>
</organism>
<dbReference type="EMBL" id="KV875107">
    <property type="protein sequence ID" value="OIW23216.1"/>
    <property type="molecule type" value="Genomic_DNA"/>
</dbReference>
<reference evidence="1 2" key="1">
    <citation type="submission" date="2016-10" db="EMBL/GenBank/DDBJ databases">
        <title>Draft genome sequence of Coniochaeta ligniaria NRRL30616, a lignocellulolytic fungus for bioabatement of inhibitors in plant biomass hydrolysates.</title>
        <authorList>
            <consortium name="DOE Joint Genome Institute"/>
            <person name="Jimenez D.J."/>
            <person name="Hector R.E."/>
            <person name="Riley R."/>
            <person name="Sun H."/>
            <person name="Grigoriev I.V."/>
            <person name="Van Elsas J.D."/>
            <person name="Nichols N.N."/>
        </authorList>
    </citation>
    <scope>NUCLEOTIDE SEQUENCE [LARGE SCALE GENOMIC DNA]</scope>
    <source>
        <strain evidence="1 2">NRRL 30616</strain>
    </source>
</reference>
<gene>
    <name evidence="1" type="ORF">CONLIGDRAFT_637699</name>
</gene>
<protein>
    <submittedName>
        <fullName evidence="1">Uncharacterized protein</fullName>
    </submittedName>
</protein>
<accession>A0A1J7J024</accession>
<name>A0A1J7J024_9PEZI</name>
<evidence type="ECO:0000313" key="2">
    <source>
        <dbReference type="Proteomes" id="UP000182658"/>
    </source>
</evidence>
<dbReference type="InParanoid" id="A0A1J7J024"/>
<evidence type="ECO:0000313" key="1">
    <source>
        <dbReference type="EMBL" id="OIW23216.1"/>
    </source>
</evidence>